<evidence type="ECO:0000313" key="4">
    <source>
        <dbReference type="Proteomes" id="UP000245383"/>
    </source>
</evidence>
<sequence>MLFAHTIRALLSNLATAILQLKPNTESLFELEAFNTLVVAKNLTRRVCLRMLLKRRQHTTHQSYSNCGFVQEKEILSDLISVNKADKRPMKINIGSKDKNFRLLRSTDCHTKENRGTQTSHQIEERNVKTGTLQTIYCTIRKKDYMALLNLKDFSYLHQNFAPGIGIGHIAENKDLGILGAKKAEKTGYLINLENSATTPAQTISHLGIVINLKEMSLKVSTAKIRDLRKEASKLIKSGLTSLRGLASFIEKAQAIKVENMGINSRFCRACNTELNALENSIKNMEKTVISARKSRIIFLQIPATQHQCKGVINYIIRNPTPECCRPLCTDILRQYYYAFIRKEIWSSGCTIDNESSGCPNQVNCTNEIIHLKSNIHTVKQALVPRPKGSRTKFLSTQLEILGKSIILPALEPDNTSNQKGTPRNNNADNNNTFLKDCNMLDNQRRALKNQGLVNYALDFIILTSDVSDFATNSNRTIKSSNIHQIDGARTYITYGALHPVIIASKEKEEKQTVERPCHVAEHSNIIMRPVMAYREYKYIVATTPCISPHINSSSWMVNRLLRQVNRHEKPLSVDSISRYIHSLLGFLTHPKDTPIPKARAIGAALAAQAGESADNIVNHSSGLII</sequence>
<keyword evidence="1" id="KW-0175">Coiled coil</keyword>
<accession>A0A2T9YAG5</accession>
<organism evidence="3 4">
    <name type="scientific">Smittium simulii</name>
    <dbReference type="NCBI Taxonomy" id="133385"/>
    <lineage>
        <taxon>Eukaryota</taxon>
        <taxon>Fungi</taxon>
        <taxon>Fungi incertae sedis</taxon>
        <taxon>Zoopagomycota</taxon>
        <taxon>Kickxellomycotina</taxon>
        <taxon>Harpellomycetes</taxon>
        <taxon>Harpellales</taxon>
        <taxon>Legeriomycetaceae</taxon>
        <taxon>Smittium</taxon>
    </lineage>
</organism>
<evidence type="ECO:0000256" key="2">
    <source>
        <dbReference type="SAM" id="SignalP"/>
    </source>
</evidence>
<feature type="coiled-coil region" evidence="1">
    <location>
        <begin position="268"/>
        <end position="295"/>
    </location>
</feature>
<proteinExistence type="predicted"/>
<dbReference type="Proteomes" id="UP000245383">
    <property type="component" value="Unassembled WGS sequence"/>
</dbReference>
<keyword evidence="4" id="KW-1185">Reference proteome</keyword>
<name>A0A2T9YAG5_9FUNG</name>
<feature type="chain" id="PRO_5015731759" evidence="2">
    <location>
        <begin position="18"/>
        <end position="626"/>
    </location>
</feature>
<keyword evidence="2" id="KW-0732">Signal</keyword>
<dbReference type="AlphaFoldDB" id="A0A2T9YAG5"/>
<dbReference type="EMBL" id="MBFR01000323">
    <property type="protein sequence ID" value="PVU89332.1"/>
    <property type="molecule type" value="Genomic_DNA"/>
</dbReference>
<gene>
    <name evidence="3" type="ORF">BB561_005425</name>
</gene>
<evidence type="ECO:0000313" key="3">
    <source>
        <dbReference type="EMBL" id="PVU89332.1"/>
    </source>
</evidence>
<protein>
    <submittedName>
        <fullName evidence="3">Uncharacterized protein</fullName>
    </submittedName>
</protein>
<evidence type="ECO:0000256" key="1">
    <source>
        <dbReference type="SAM" id="Coils"/>
    </source>
</evidence>
<reference evidence="3 4" key="1">
    <citation type="journal article" date="2018" name="MBio">
        <title>Comparative Genomics Reveals the Core Gene Toolbox for the Fungus-Insect Symbiosis.</title>
        <authorList>
            <person name="Wang Y."/>
            <person name="Stata M."/>
            <person name="Wang W."/>
            <person name="Stajich J.E."/>
            <person name="White M.M."/>
            <person name="Moncalvo J.M."/>
        </authorList>
    </citation>
    <scope>NUCLEOTIDE SEQUENCE [LARGE SCALE GENOMIC DNA]</scope>
    <source>
        <strain evidence="3 4">SWE-8-4</strain>
    </source>
</reference>
<comment type="caution">
    <text evidence="3">The sequence shown here is derived from an EMBL/GenBank/DDBJ whole genome shotgun (WGS) entry which is preliminary data.</text>
</comment>
<feature type="signal peptide" evidence="2">
    <location>
        <begin position="1"/>
        <end position="17"/>
    </location>
</feature>